<dbReference type="InterPro" id="IPR000873">
    <property type="entry name" value="AMP-dep_synth/lig_dom"/>
</dbReference>
<dbReference type="HOGENOM" id="CLU_000022_0_9_7"/>
<feature type="region of interest" description="Disordered" evidence="3">
    <location>
        <begin position="1192"/>
        <end position="1211"/>
    </location>
</feature>
<accession>Q1DCS5</accession>
<evidence type="ECO:0000259" key="4">
    <source>
        <dbReference type="PROSITE" id="PS50075"/>
    </source>
</evidence>
<reference evidence="5 6" key="1">
    <citation type="journal article" date="2006" name="Proc. Natl. Acad. Sci. U.S.A.">
        <title>Evolution of sensory complexity recorded in a myxobacterial genome.</title>
        <authorList>
            <person name="Goldman B.S."/>
            <person name="Nierman W.C."/>
            <person name="Kaiser D."/>
            <person name="Slater S.C."/>
            <person name="Durkin A.S."/>
            <person name="Eisen J.A."/>
            <person name="Ronning C.M."/>
            <person name="Barbazuk W.B."/>
            <person name="Blanchard M."/>
            <person name="Field C."/>
            <person name="Halling C."/>
            <person name="Hinkle G."/>
            <person name="Iartchuk O."/>
            <person name="Kim H.S."/>
            <person name="Mackenzie C."/>
            <person name="Madupu R."/>
            <person name="Miller N."/>
            <person name="Shvartsbeyn A."/>
            <person name="Sullivan S.A."/>
            <person name="Vaudin M."/>
            <person name="Wiegand R."/>
            <person name="Kaplan H.B."/>
        </authorList>
    </citation>
    <scope>NUCLEOTIDE SEQUENCE [LARGE SCALE GENOMIC DNA]</scope>
    <source>
        <strain evidence="6">DK1622</strain>
    </source>
</reference>
<feature type="domain" description="Carrier" evidence="4">
    <location>
        <begin position="526"/>
        <end position="600"/>
    </location>
</feature>
<dbReference type="FunFam" id="3.40.50.980:FF:000001">
    <property type="entry name" value="Non-ribosomal peptide synthetase"/>
    <property type="match status" value="1"/>
</dbReference>
<dbReference type="InterPro" id="IPR001242">
    <property type="entry name" value="Condensation_dom"/>
</dbReference>
<dbReference type="SMART" id="SM00823">
    <property type="entry name" value="PKS_PP"/>
    <property type="match status" value="2"/>
</dbReference>
<dbReference type="NCBIfam" id="TIGR01733">
    <property type="entry name" value="AA-adenyl-dom"/>
    <property type="match status" value="2"/>
</dbReference>
<dbReference type="PANTHER" id="PTHR45527">
    <property type="entry name" value="NONRIBOSOMAL PEPTIDE SYNTHETASE"/>
    <property type="match status" value="1"/>
</dbReference>
<dbReference type="InterPro" id="IPR036736">
    <property type="entry name" value="ACP-like_sf"/>
</dbReference>
<name>Q1DCS5_MYXXD</name>
<dbReference type="CDD" id="cd05930">
    <property type="entry name" value="A_NRPS"/>
    <property type="match status" value="2"/>
</dbReference>
<dbReference type="GO" id="GO:0003824">
    <property type="term" value="F:catalytic activity"/>
    <property type="evidence" value="ECO:0007669"/>
    <property type="project" value="InterPro"/>
</dbReference>
<feature type="region of interest" description="Disordered" evidence="3">
    <location>
        <begin position="811"/>
        <end position="835"/>
    </location>
</feature>
<dbReference type="PROSITE" id="PS00455">
    <property type="entry name" value="AMP_BINDING"/>
    <property type="match status" value="1"/>
</dbReference>
<dbReference type="SUPFAM" id="SSF47336">
    <property type="entry name" value="ACP-like"/>
    <property type="match status" value="2"/>
</dbReference>
<organism evidence="5 6">
    <name type="scientific">Myxococcus xanthus (strain DK1622)</name>
    <dbReference type="NCBI Taxonomy" id="246197"/>
    <lineage>
        <taxon>Bacteria</taxon>
        <taxon>Pseudomonadati</taxon>
        <taxon>Myxococcota</taxon>
        <taxon>Myxococcia</taxon>
        <taxon>Myxococcales</taxon>
        <taxon>Cystobacterineae</taxon>
        <taxon>Myxococcaceae</taxon>
        <taxon>Myxococcus</taxon>
    </lineage>
</organism>
<keyword evidence="1" id="KW-0596">Phosphopantetheine</keyword>
<dbReference type="SUPFAM" id="SSF52777">
    <property type="entry name" value="CoA-dependent acyltransferases"/>
    <property type="match status" value="4"/>
</dbReference>
<dbReference type="EMBL" id="CP000113">
    <property type="protein sequence ID" value="ABF90221.1"/>
    <property type="molecule type" value="Genomic_DNA"/>
</dbReference>
<dbReference type="eggNOG" id="COG1020">
    <property type="taxonomic scope" value="Bacteria"/>
</dbReference>
<dbReference type="InterPro" id="IPR020806">
    <property type="entry name" value="PKS_PP-bd"/>
</dbReference>
<feature type="domain" description="Carrier" evidence="4">
    <location>
        <begin position="1584"/>
        <end position="1659"/>
    </location>
</feature>
<dbReference type="InterPro" id="IPR025110">
    <property type="entry name" value="AMP-bd_C"/>
</dbReference>
<dbReference type="Proteomes" id="UP000002402">
    <property type="component" value="Chromosome"/>
</dbReference>
<dbReference type="SUPFAM" id="SSF56801">
    <property type="entry name" value="Acetyl-CoA synthetase-like"/>
    <property type="match status" value="2"/>
</dbReference>
<proteinExistence type="predicted"/>
<dbReference type="InterPro" id="IPR045851">
    <property type="entry name" value="AMP-bd_C_sf"/>
</dbReference>
<dbReference type="Pfam" id="PF00550">
    <property type="entry name" value="PP-binding"/>
    <property type="match status" value="2"/>
</dbReference>
<dbReference type="Gene3D" id="3.40.50.980">
    <property type="match status" value="4"/>
</dbReference>
<dbReference type="PROSITE" id="PS50075">
    <property type="entry name" value="CARRIER"/>
    <property type="match status" value="2"/>
</dbReference>
<dbReference type="STRING" id="246197.MXAN_1291"/>
<dbReference type="GO" id="GO:0005737">
    <property type="term" value="C:cytoplasm"/>
    <property type="evidence" value="ECO:0007669"/>
    <property type="project" value="TreeGrafter"/>
</dbReference>
<dbReference type="Gene3D" id="3.30.559.30">
    <property type="entry name" value="Nonribosomal peptide synthetase, condensation domain"/>
    <property type="match status" value="2"/>
</dbReference>
<evidence type="ECO:0000313" key="5">
    <source>
        <dbReference type="EMBL" id="ABF90221.1"/>
    </source>
</evidence>
<dbReference type="InterPro" id="IPR023213">
    <property type="entry name" value="CAT-like_dom_sf"/>
</dbReference>
<dbReference type="Pfam" id="PF00668">
    <property type="entry name" value="Condensation"/>
    <property type="match status" value="2"/>
</dbReference>
<dbReference type="KEGG" id="mxa:MXAN_1291"/>
<dbReference type="Pfam" id="PF13193">
    <property type="entry name" value="AMP-binding_C"/>
    <property type="match status" value="1"/>
</dbReference>
<gene>
    <name evidence="5" type="ordered locus">MXAN_1291</name>
</gene>
<dbReference type="InterPro" id="IPR020845">
    <property type="entry name" value="AMP-binding_CS"/>
</dbReference>
<keyword evidence="6" id="KW-1185">Reference proteome</keyword>
<evidence type="ECO:0000256" key="2">
    <source>
        <dbReference type="ARBA" id="ARBA00022553"/>
    </source>
</evidence>
<dbReference type="GO" id="GO:0043041">
    <property type="term" value="P:amino acid activation for nonribosomal peptide biosynthetic process"/>
    <property type="evidence" value="ECO:0007669"/>
    <property type="project" value="TreeGrafter"/>
</dbReference>
<dbReference type="GO" id="GO:0044550">
    <property type="term" value="P:secondary metabolite biosynthetic process"/>
    <property type="evidence" value="ECO:0007669"/>
    <property type="project" value="TreeGrafter"/>
</dbReference>
<keyword evidence="2" id="KW-0597">Phosphoprotein</keyword>
<dbReference type="Gene3D" id="3.30.300.30">
    <property type="match status" value="2"/>
</dbReference>
<dbReference type="PANTHER" id="PTHR45527:SF1">
    <property type="entry name" value="FATTY ACID SYNTHASE"/>
    <property type="match status" value="1"/>
</dbReference>
<dbReference type="InterPro" id="IPR010071">
    <property type="entry name" value="AA_adenyl_dom"/>
</dbReference>
<evidence type="ECO:0000256" key="3">
    <source>
        <dbReference type="SAM" id="MobiDB-lite"/>
    </source>
</evidence>
<evidence type="ECO:0000256" key="1">
    <source>
        <dbReference type="ARBA" id="ARBA00022450"/>
    </source>
</evidence>
<dbReference type="InterPro" id="IPR009081">
    <property type="entry name" value="PP-bd_ACP"/>
</dbReference>
<sequence length="2108" mass="231573">MGPRRRVALSFVRAMPHSIASTVPEAGPPLDVVELFVRQASRTPHRVAISTGTVQLTYQELERRARSLHARLGLLGAVPQTPVGVFAERTPEALVAALAVLMAGCVYVPIDPAYPTERIDYMLQDSGAPLVLGPHTHRDTRNLAARFLALDEENAPPTSLPEARQAPPHPESLAYIIYTSGSTGLPKGVMVEHGGLLNLVLDHVAAFDVVPEDRVLLVTSPSFDASMFQLFITWATGATLLLPPEHVVADPDAMVGWLNEHRATLLSMPPAYLHALGRRPIPSVRLVNTGGDAPIEEDALHYARTCRYVSTYGPTETTICSAYHEVHADASFPEGIPLGRPVRNASMFVLDEAGGICPPGQLGELCIAGQGVSRGYHARPELTAQKFVPHPYHPGARAYRTGDLGYQRSDGVFFFRGRVDRQVKIRGYRVEPEEVESRLQALEGVERAVVLPVGANASSRRLVAHVVGRPGLEPVALRRMLARETPAYMLPSRIHVLDAFPRTPNGKIDLARLQVLEPRRSASHGEPRTPEEEHLCALLEEILGVSVEADQGFFEVGGDSLSAARFIVEARARHRYMLPIQALLQGATLRALARALVTAPQAPAPEVARLPEAPGYPASDAQRRLWLVHEVNGGSAAYNLVHAWWVDGELDVALLRRALDRLIQRHEALRTRFDLRDGVLVQCIEQEARVDWLEPQGTPAPELFLEAEAAHAFSLRTGPLVRAAVLAVAPQRWLFTLNIHHIVCDGWSMGVITRELEHTYRALRGGASPPVVPLPLQLRDFTAWQRQRVEGPAGRDAAHYWRARLAEEGGSPPLDLPLDRPRPARPTQAGRVHQVRVPPEQLRALENLAQRTRTTLFVALTALVKLLLYRETRQSDISLGAPLAERDHLDLAEQVGFYVNTIVLRTRLDGRESFVQLLERVRQGSTMAQHHGLLPFDRVVEASGLPREPSRSPLFDVMIALQQEEHRALRLAGTTCTRVEIPHHTSKFDLSFDFVRTGEALVMELEYATDLFDADRIERLAQRQLQLLGEVLCKPDAPLDALQPLPPAEQTFILEMFGGRRLPTPAPDGLLAGFRHAVAKDGGRPALLCGSRRLTYTQVADEAHRLAEELGARLAKAGWPERPVAVMLERSEAFFVVVLGILELGQAYLPIDPGLPPDRIRLLLRDSSCAVFVTRASLLAGPCPEGIELVDLDTQGPVAPPGRREERPPRGASPLAYCIYTSGSTGQPKAVGVTRDNLSNAVAVWRQDYGLVRPVVLQLANFAFDVSVGDLGRSLLIGGTLVIATDEERVSPERILSLIERHRVTFLETTPVVANAIRVHLEVMDQPPPPLDLLVVGSDTWRMGDLRALRRRLHASTRLVNSYGTTETTIDSSFFELDATASGSPMSDDAMAPIGRPMTHVEFLVVDPAGRMLGIGTPGELCIAGPSVSLGYLGRPDLTAERFVPHPRHPGERMYRTGDLGVLRGDGNVALLGRADQQVKVRGYRVELGEIERVLLQHPDVHAGVVLLLGSGAQATLVGCVIGVPEEALAGLESWLAARLPHYMVPTQWLAQESFPASANGKVDRRALQAAAAHARRARQAQVMPSTPLQQVLLEGWREVLPQVRSLSVTDSFFSLGGDSIQAIQLVLALRRRGLELSAAELFRHPTIESCGAYLETRQGQPARALDLAASEVDAVVRQRLLRPGDQELYPATAVQVLMLEAHAHHRPVDAVYLGYTVWEFEDERLELAILREALLRQLSRHGALRTTFTRDTDGRWYQRVRPVAAVELAELDLSDRPRSAQDADLDERAQRELARDILADVDAPACRILLVRRGPGACALLMTTHHAVDDGWGLTAFENALLQDYAALRRGVALPVPPPLPTGRQLVALEAERLRDERARAYWADILQRLPPPPYATRAPVPPSRSRFEGFSLTVPPATQARAAQRAQDAGSSLKALYLSALLHALAEEARTDTSSAWVVMNGRSERLDAALDAVGLFWSLVPVIGSNVGTPRTRLKAMDEQLRQAELHGAWFFPDLFGDCLGAGFPVCFNFTHFWNEQPSPEGVRVAARHMHNVWHFPLTVTLSLNSTSGTATLHVMHDATSLSRPHIDALLERVLQALADRESSP</sequence>
<dbReference type="EnsemblBacteria" id="ABF90221">
    <property type="protein sequence ID" value="ABF90221"/>
    <property type="gene ID" value="MXAN_1291"/>
</dbReference>
<dbReference type="Gene3D" id="3.30.559.10">
    <property type="entry name" value="Chloramphenicol acetyltransferase-like domain"/>
    <property type="match status" value="2"/>
</dbReference>
<dbReference type="CDD" id="cd19531">
    <property type="entry name" value="LCL_NRPS-like"/>
    <property type="match status" value="1"/>
</dbReference>
<dbReference type="Pfam" id="PF00501">
    <property type="entry name" value="AMP-binding"/>
    <property type="match status" value="2"/>
</dbReference>
<dbReference type="Gene3D" id="1.10.1200.10">
    <property type="entry name" value="ACP-like"/>
    <property type="match status" value="2"/>
</dbReference>
<dbReference type="Gene3D" id="2.30.38.10">
    <property type="entry name" value="Luciferase, Domain 3"/>
    <property type="match status" value="2"/>
</dbReference>
<protein>
    <submittedName>
        <fullName evidence="5">Non-ribosomal peptide synthetase</fullName>
    </submittedName>
</protein>
<evidence type="ECO:0000313" key="6">
    <source>
        <dbReference type="Proteomes" id="UP000002402"/>
    </source>
</evidence>
<dbReference type="GO" id="GO:0031177">
    <property type="term" value="F:phosphopantetheine binding"/>
    <property type="evidence" value="ECO:0007669"/>
    <property type="project" value="InterPro"/>
</dbReference>